<sequence>MNETEGQDIERQLTSQELEGIAGGFWDEVGDFFGKVGGGIVAGLSEVGKGEMKRGYMATGDYAGTKEIDAKYPSMSDVYNSAKDTVGAKIGGGSVVVAGVAGAIYAGGSAVAGSLSTLGAVAIVAIPLSQLTSRNNSSGSVGSMPKPISYGSDGVPIYQISSVSSSISGLQINEQSPIGEQLVGNTVNKFCSAELLQKMGIPDDARVVGYVSAKDADANFVKEFKADSGLNDNAKLGYLQVDYSINSGNNETLIVHKNVPLIDLGNTQQNNAEETKPATGGIKLPASSKGLGRISP</sequence>
<comment type="caution">
    <text evidence="2">The sequence shown here is derived from an EMBL/GenBank/DDBJ whole genome shotgun (WGS) entry which is preliminary data.</text>
</comment>
<accession>A0A098TKZ5</accession>
<gene>
    <name evidence="2" type="ORF">DO97_02785</name>
</gene>
<proteinExistence type="predicted"/>
<reference evidence="2 3" key="1">
    <citation type="journal article" date="2014" name="Mol. Ecol.">
        <title>Evolution of Synechococcus.</title>
        <authorList>
            <person name="Dvorak P."/>
            <person name="Casamatta D."/>
            <person name="Hasler P."/>
            <person name="Poulickova A."/>
            <person name="Ondrej V."/>
            <person name="Sanges R."/>
        </authorList>
    </citation>
    <scope>NUCLEOTIDE SEQUENCE [LARGE SCALE GENOMIC DNA]</scope>
    <source>
        <strain evidence="2 3">CAUP A 1101</strain>
    </source>
</reference>
<dbReference type="OrthoDB" id="9939047at2"/>
<evidence type="ECO:0000313" key="2">
    <source>
        <dbReference type="EMBL" id="KGF72995.1"/>
    </source>
</evidence>
<protein>
    <submittedName>
        <fullName evidence="2">Uncharacterized protein</fullName>
    </submittedName>
</protein>
<keyword evidence="3" id="KW-1185">Reference proteome</keyword>
<dbReference type="AlphaFoldDB" id="A0A098TKZ5"/>
<feature type="region of interest" description="Disordered" evidence="1">
    <location>
        <begin position="271"/>
        <end position="296"/>
    </location>
</feature>
<evidence type="ECO:0000256" key="1">
    <source>
        <dbReference type="SAM" id="MobiDB-lite"/>
    </source>
</evidence>
<dbReference type="Proteomes" id="UP000030170">
    <property type="component" value="Unassembled WGS sequence"/>
</dbReference>
<dbReference type="EMBL" id="JJML01000016">
    <property type="protein sequence ID" value="KGF72995.1"/>
    <property type="molecule type" value="Genomic_DNA"/>
</dbReference>
<dbReference type="STRING" id="1497020.DO97_02785"/>
<organism evidence="2 3">
    <name type="scientific">Neosynechococcus sphagnicola sy1</name>
    <dbReference type="NCBI Taxonomy" id="1497020"/>
    <lineage>
        <taxon>Bacteria</taxon>
        <taxon>Bacillati</taxon>
        <taxon>Cyanobacteriota</taxon>
        <taxon>Cyanophyceae</taxon>
        <taxon>Neosynechococcales</taxon>
        <taxon>Neosynechococcaceae</taxon>
        <taxon>Neosynechococcus</taxon>
    </lineage>
</organism>
<name>A0A098TKZ5_9CYAN</name>
<dbReference type="RefSeq" id="WP_036532203.1">
    <property type="nucleotide sequence ID" value="NZ_JJML01000016.1"/>
</dbReference>
<evidence type="ECO:0000313" key="3">
    <source>
        <dbReference type="Proteomes" id="UP000030170"/>
    </source>
</evidence>